<dbReference type="GO" id="GO:0017025">
    <property type="term" value="F:TBP-class protein binding"/>
    <property type="evidence" value="ECO:0007669"/>
    <property type="project" value="InterPro"/>
</dbReference>
<dbReference type="Gene3D" id="1.10.472.10">
    <property type="entry name" value="Cyclin-like"/>
    <property type="match status" value="1"/>
</dbReference>
<dbReference type="GO" id="GO:0070897">
    <property type="term" value="P:transcription preinitiation complex assembly"/>
    <property type="evidence" value="ECO:0007669"/>
    <property type="project" value="InterPro"/>
</dbReference>
<proteinExistence type="inferred from homology"/>
<keyword evidence="7" id="KW-0010">Activator</keyword>
<keyword evidence="6" id="KW-0805">Transcription regulation</keyword>
<dbReference type="SMART" id="SM00385">
    <property type="entry name" value="CYCLIN"/>
    <property type="match status" value="1"/>
</dbReference>
<name>A0A9D4LBW3_DREPO</name>
<keyword evidence="4" id="KW-0863">Zinc-finger</keyword>
<dbReference type="Gene3D" id="1.20.5.650">
    <property type="entry name" value="Single helix bin"/>
    <property type="match status" value="1"/>
</dbReference>
<gene>
    <name evidence="12" type="ORF">DPMN_096710</name>
</gene>
<evidence type="ECO:0000256" key="6">
    <source>
        <dbReference type="ARBA" id="ARBA00023015"/>
    </source>
</evidence>
<reference evidence="12" key="1">
    <citation type="journal article" date="2019" name="bioRxiv">
        <title>The Genome of the Zebra Mussel, Dreissena polymorpha: A Resource for Invasive Species Research.</title>
        <authorList>
            <person name="McCartney M.A."/>
            <person name="Auch B."/>
            <person name="Kono T."/>
            <person name="Mallez S."/>
            <person name="Zhang Y."/>
            <person name="Obille A."/>
            <person name="Becker A."/>
            <person name="Abrahante J.E."/>
            <person name="Garbe J."/>
            <person name="Badalamenti J.P."/>
            <person name="Herman A."/>
            <person name="Mangelson H."/>
            <person name="Liachko I."/>
            <person name="Sullivan S."/>
            <person name="Sone E.D."/>
            <person name="Koren S."/>
            <person name="Silverstein K.A.T."/>
            <person name="Beckman K.B."/>
            <person name="Gohl D.M."/>
        </authorList>
    </citation>
    <scope>NUCLEOTIDE SEQUENCE</scope>
    <source>
        <strain evidence="12">Duluth1</strain>
        <tissue evidence="12">Whole animal</tissue>
    </source>
</reference>
<dbReference type="InterPro" id="IPR036915">
    <property type="entry name" value="Cyclin-like_sf"/>
</dbReference>
<feature type="compositionally biased region" description="Acidic residues" evidence="10">
    <location>
        <begin position="520"/>
        <end position="533"/>
    </location>
</feature>
<feature type="region of interest" description="Disordered" evidence="10">
    <location>
        <begin position="194"/>
        <end position="213"/>
    </location>
</feature>
<accession>A0A9D4LBW3</accession>
<dbReference type="GO" id="GO:0001006">
    <property type="term" value="F:RNA polymerase III type 3 promoter sequence-specific DNA binding"/>
    <property type="evidence" value="ECO:0007669"/>
    <property type="project" value="TreeGrafter"/>
</dbReference>
<evidence type="ECO:0000259" key="11">
    <source>
        <dbReference type="SMART" id="SM00385"/>
    </source>
</evidence>
<dbReference type="InterPro" id="IPR013763">
    <property type="entry name" value="Cyclin-like_dom"/>
</dbReference>
<dbReference type="Pfam" id="PF07741">
    <property type="entry name" value="BRF1"/>
    <property type="match status" value="1"/>
</dbReference>
<keyword evidence="9" id="KW-0539">Nucleus</keyword>
<dbReference type="InterPro" id="IPR011665">
    <property type="entry name" value="BRF1_TBP-bd_dom"/>
</dbReference>
<dbReference type="SUPFAM" id="SSF47954">
    <property type="entry name" value="Cyclin-like"/>
    <property type="match status" value="1"/>
</dbReference>
<comment type="caution">
    <text evidence="12">The sequence shown here is derived from an EMBL/GenBank/DDBJ whole genome shotgun (WGS) entry which is preliminary data.</text>
</comment>
<feature type="compositionally biased region" description="Polar residues" evidence="10">
    <location>
        <begin position="199"/>
        <end position="210"/>
    </location>
</feature>
<dbReference type="Proteomes" id="UP000828390">
    <property type="component" value="Unassembled WGS sequence"/>
</dbReference>
<evidence type="ECO:0000256" key="5">
    <source>
        <dbReference type="ARBA" id="ARBA00022833"/>
    </source>
</evidence>
<evidence type="ECO:0000256" key="8">
    <source>
        <dbReference type="ARBA" id="ARBA00023163"/>
    </source>
</evidence>
<feature type="compositionally biased region" description="Basic residues" evidence="10">
    <location>
        <begin position="386"/>
        <end position="399"/>
    </location>
</feature>
<dbReference type="GO" id="GO:0008270">
    <property type="term" value="F:zinc ion binding"/>
    <property type="evidence" value="ECO:0007669"/>
    <property type="project" value="UniProtKB-KW"/>
</dbReference>
<evidence type="ECO:0000256" key="9">
    <source>
        <dbReference type="ARBA" id="ARBA00023242"/>
    </source>
</evidence>
<dbReference type="InterPro" id="IPR000812">
    <property type="entry name" value="TFIIB"/>
</dbReference>
<sequence>MLLAMKSHKVLLSQDPCLYISRFAHALEFGDKTHEVSMTAMRLTQRMKRDWMSTGRRPSGLCGAALLVAARIHDFSRSVKEVIKVVKVCHATLKKRLIEFEETPSSQLTIEEFQTIDLEEEQDPPCFTEGKRRAKKLQEQSKLPDMTEEVSKLQKEIEKTLAEQKPRGPWAAYAKMADDSTSVDSDVSRLSDVFDGESSVDSGRTSSIDSSPLIHHSKTDMKHVDYSPCKNDIGELSWNSKEEKVTLSNTSSNEDERDLFKTKQLKNDEITQELVIGSNVLDSLEIGSLKKDKAGVACLKLAVQDIVSDCIGEDGENSRCATDEGNEELDLTGIDDDELDYFLLSEKEVLVKTKIWMTENEDYLEEQRIKEEKRRKEEEEEAKKPPEKRKKKHVRKKRTPMPEAATPQEAIQRILQEKRISCKINYDVLNDLNVKSATIKTDMVKPTSSFLQDIDNIKPVSRIRSSVSFDLSHEKQPPSKKLKTEKQELPPMLPQAKEEREPEVVVESGPVQYEQKDDGYGDEEDADGYDDDEEHHLSAAQLLGHTVSMEDEYGYDMD</sequence>
<evidence type="ECO:0000313" key="13">
    <source>
        <dbReference type="Proteomes" id="UP000828390"/>
    </source>
</evidence>
<evidence type="ECO:0000256" key="10">
    <source>
        <dbReference type="SAM" id="MobiDB-lite"/>
    </source>
</evidence>
<comment type="subcellular location">
    <subcellularLocation>
        <location evidence="1">Nucleus</location>
    </subcellularLocation>
</comment>
<dbReference type="Pfam" id="PF00382">
    <property type="entry name" value="TFIIB"/>
    <property type="match status" value="1"/>
</dbReference>
<keyword evidence="5" id="KW-0862">Zinc</keyword>
<evidence type="ECO:0000256" key="4">
    <source>
        <dbReference type="ARBA" id="ARBA00022771"/>
    </source>
</evidence>
<dbReference type="PANTHER" id="PTHR11618:SF4">
    <property type="entry name" value="TRANSCRIPTION FACTOR IIIB 90 KDA SUBUNIT"/>
    <property type="match status" value="1"/>
</dbReference>
<dbReference type="InterPro" id="IPR013150">
    <property type="entry name" value="TFIIB_cyclin"/>
</dbReference>
<dbReference type="GO" id="GO:0005634">
    <property type="term" value="C:nucleus"/>
    <property type="evidence" value="ECO:0007669"/>
    <property type="project" value="UniProtKB-SubCell"/>
</dbReference>
<dbReference type="FunFam" id="1.10.472.10:FF:000002">
    <property type="entry name" value="Transcription factor IIIB 90 kDa subunit"/>
    <property type="match status" value="1"/>
</dbReference>
<feature type="compositionally biased region" description="Basic and acidic residues" evidence="10">
    <location>
        <begin position="370"/>
        <end position="385"/>
    </location>
</feature>
<feature type="domain" description="Cyclin-like" evidence="11">
    <location>
        <begin position="18"/>
        <end position="102"/>
    </location>
</feature>
<feature type="region of interest" description="Disordered" evidence="10">
    <location>
        <begin position="469"/>
        <end position="534"/>
    </location>
</feature>
<keyword evidence="8" id="KW-0804">Transcription</keyword>
<dbReference type="GO" id="GO:0000995">
    <property type="term" value="F:RNA polymerase III general transcription initiation factor activity"/>
    <property type="evidence" value="ECO:0007669"/>
    <property type="project" value="TreeGrafter"/>
</dbReference>
<evidence type="ECO:0000256" key="2">
    <source>
        <dbReference type="ARBA" id="ARBA00010857"/>
    </source>
</evidence>
<dbReference type="EMBL" id="JAIWYP010000003">
    <property type="protein sequence ID" value="KAH3854171.1"/>
    <property type="molecule type" value="Genomic_DNA"/>
</dbReference>
<evidence type="ECO:0000313" key="12">
    <source>
        <dbReference type="EMBL" id="KAH3854171.1"/>
    </source>
</evidence>
<reference evidence="12" key="2">
    <citation type="submission" date="2020-11" db="EMBL/GenBank/DDBJ databases">
        <authorList>
            <person name="McCartney M.A."/>
            <person name="Auch B."/>
            <person name="Kono T."/>
            <person name="Mallez S."/>
            <person name="Becker A."/>
            <person name="Gohl D.M."/>
            <person name="Silverstein K.A.T."/>
            <person name="Koren S."/>
            <person name="Bechman K.B."/>
            <person name="Herman A."/>
            <person name="Abrahante J.E."/>
            <person name="Garbe J."/>
        </authorList>
    </citation>
    <scope>NUCLEOTIDE SEQUENCE</scope>
    <source>
        <strain evidence="12">Duluth1</strain>
        <tissue evidence="12">Whole animal</tissue>
    </source>
</reference>
<feature type="compositionally biased region" description="Basic and acidic residues" evidence="10">
    <location>
        <begin position="471"/>
        <end position="488"/>
    </location>
</feature>
<protein>
    <recommendedName>
        <fullName evidence="11">Cyclin-like domain-containing protein</fullName>
    </recommendedName>
</protein>
<dbReference type="GO" id="GO:0097550">
    <property type="term" value="C:transcription preinitiation complex"/>
    <property type="evidence" value="ECO:0007669"/>
    <property type="project" value="TreeGrafter"/>
</dbReference>
<dbReference type="CDD" id="cd20554">
    <property type="entry name" value="CYCLIN_TFIIIB90_rpt2"/>
    <property type="match status" value="1"/>
</dbReference>
<keyword evidence="13" id="KW-1185">Reference proteome</keyword>
<dbReference type="GO" id="GO:0000126">
    <property type="term" value="C:transcription factor TFIIIB complex"/>
    <property type="evidence" value="ECO:0007669"/>
    <property type="project" value="TreeGrafter"/>
</dbReference>
<evidence type="ECO:0000256" key="1">
    <source>
        <dbReference type="ARBA" id="ARBA00004123"/>
    </source>
</evidence>
<feature type="region of interest" description="Disordered" evidence="10">
    <location>
        <begin position="370"/>
        <end position="406"/>
    </location>
</feature>
<organism evidence="12 13">
    <name type="scientific">Dreissena polymorpha</name>
    <name type="common">Zebra mussel</name>
    <name type="synonym">Mytilus polymorpha</name>
    <dbReference type="NCBI Taxonomy" id="45954"/>
    <lineage>
        <taxon>Eukaryota</taxon>
        <taxon>Metazoa</taxon>
        <taxon>Spiralia</taxon>
        <taxon>Lophotrochozoa</taxon>
        <taxon>Mollusca</taxon>
        <taxon>Bivalvia</taxon>
        <taxon>Autobranchia</taxon>
        <taxon>Heteroconchia</taxon>
        <taxon>Euheterodonta</taxon>
        <taxon>Imparidentia</taxon>
        <taxon>Neoheterodontei</taxon>
        <taxon>Myida</taxon>
        <taxon>Dreissenoidea</taxon>
        <taxon>Dreissenidae</taxon>
        <taxon>Dreissena</taxon>
    </lineage>
</organism>
<dbReference type="AlphaFoldDB" id="A0A9D4LBW3"/>
<keyword evidence="3" id="KW-0479">Metal-binding</keyword>
<evidence type="ECO:0000256" key="3">
    <source>
        <dbReference type="ARBA" id="ARBA00022723"/>
    </source>
</evidence>
<evidence type="ECO:0000256" key="7">
    <source>
        <dbReference type="ARBA" id="ARBA00023159"/>
    </source>
</evidence>
<dbReference type="PANTHER" id="PTHR11618">
    <property type="entry name" value="TRANSCRIPTION INITIATION FACTOR IIB-RELATED"/>
    <property type="match status" value="1"/>
</dbReference>
<comment type="similarity">
    <text evidence="2">Belongs to the TFIIB family.</text>
</comment>